<evidence type="ECO:0000259" key="3">
    <source>
        <dbReference type="Pfam" id="PF00085"/>
    </source>
</evidence>
<evidence type="ECO:0000256" key="1">
    <source>
        <dbReference type="ARBA" id="ARBA00023157"/>
    </source>
</evidence>
<feature type="domain" description="Thioredoxin" evidence="3">
    <location>
        <begin position="134"/>
        <end position="224"/>
    </location>
</feature>
<dbReference type="SUPFAM" id="SSF52833">
    <property type="entry name" value="Thioredoxin-like"/>
    <property type="match status" value="1"/>
</dbReference>
<keyword evidence="5" id="KW-1185">Reference proteome</keyword>
<protein>
    <recommendedName>
        <fullName evidence="3">Thioredoxin domain-containing protein</fullName>
    </recommendedName>
</protein>
<accession>A0AAJ8JTR2</accession>
<evidence type="ECO:0000313" key="4">
    <source>
        <dbReference type="EMBL" id="WVN88239.1"/>
    </source>
</evidence>
<feature type="compositionally biased region" description="Polar residues" evidence="2">
    <location>
        <begin position="1"/>
        <end position="22"/>
    </location>
</feature>
<dbReference type="KEGG" id="cdep:91087651"/>
<dbReference type="Gene3D" id="3.40.30.10">
    <property type="entry name" value="Glutaredoxin"/>
    <property type="match status" value="1"/>
</dbReference>
<keyword evidence="1" id="KW-1015">Disulfide bond</keyword>
<reference evidence="4" key="2">
    <citation type="journal article" date="2022" name="Elife">
        <title>Obligate sexual reproduction of a homothallic fungus closely related to the Cryptococcus pathogenic species complex.</title>
        <authorList>
            <person name="Passer A.R."/>
            <person name="Clancey S.A."/>
            <person name="Shea T."/>
            <person name="David-Palma M."/>
            <person name="Averette A.F."/>
            <person name="Boekhout T."/>
            <person name="Porcel B.M."/>
            <person name="Nowrousian M."/>
            <person name="Cuomo C.A."/>
            <person name="Sun S."/>
            <person name="Heitman J."/>
            <person name="Coelho M.A."/>
        </authorList>
    </citation>
    <scope>NUCLEOTIDE SEQUENCE</scope>
    <source>
        <strain evidence="4">CBS 7841</strain>
    </source>
</reference>
<gene>
    <name evidence="4" type="ORF">L203_103440</name>
</gene>
<sequence>MPPRSHTTTPPITSPKNNTTLNAVPDHPRNVDLSVIRLPTIICRKSLDVTAPCRAGRTHTKTHTHSTQLALPTEPAYPTTVGYADHGKHIPITTKLGLDGTSCYSTIIVLYSHIISLFAATSDRMVQTIESYGEFRGLIAGPQVVVVGYFTEFDSLSRAISPLFAPCEGMFPQFRFVSVDVDKQPEFAQDVNINAMPTFKAYQFANVIGAIEGADPQQLNDFLERIRQTHA</sequence>
<dbReference type="RefSeq" id="XP_066068939.1">
    <property type="nucleotide sequence ID" value="XM_066212842.1"/>
</dbReference>
<reference evidence="4" key="1">
    <citation type="submission" date="2016-06" db="EMBL/GenBank/DDBJ databases">
        <authorList>
            <person name="Cuomo C."/>
            <person name="Litvintseva A."/>
            <person name="Heitman J."/>
            <person name="Chen Y."/>
            <person name="Sun S."/>
            <person name="Springer D."/>
            <person name="Dromer F."/>
            <person name="Young S."/>
            <person name="Zeng Q."/>
            <person name="Chapman S."/>
            <person name="Gujja S."/>
            <person name="Saif S."/>
            <person name="Birren B."/>
        </authorList>
    </citation>
    <scope>NUCLEOTIDE SEQUENCE</scope>
    <source>
        <strain evidence="4">CBS 7841</strain>
    </source>
</reference>
<proteinExistence type="predicted"/>
<evidence type="ECO:0000313" key="5">
    <source>
        <dbReference type="Proteomes" id="UP000094043"/>
    </source>
</evidence>
<feature type="region of interest" description="Disordered" evidence="2">
    <location>
        <begin position="1"/>
        <end position="26"/>
    </location>
</feature>
<dbReference type="EMBL" id="CP143787">
    <property type="protein sequence ID" value="WVN88239.1"/>
    <property type="molecule type" value="Genomic_DNA"/>
</dbReference>
<dbReference type="PANTHER" id="PTHR46115">
    <property type="entry name" value="THIOREDOXIN-LIKE PROTEIN 1"/>
    <property type="match status" value="1"/>
</dbReference>
<name>A0AAJ8JTR2_9TREE</name>
<dbReference type="CDD" id="cd02947">
    <property type="entry name" value="TRX_family"/>
    <property type="match status" value="1"/>
</dbReference>
<dbReference type="Pfam" id="PF00085">
    <property type="entry name" value="Thioredoxin"/>
    <property type="match status" value="1"/>
</dbReference>
<dbReference type="InterPro" id="IPR036249">
    <property type="entry name" value="Thioredoxin-like_sf"/>
</dbReference>
<reference evidence="4" key="3">
    <citation type="submission" date="2024-01" db="EMBL/GenBank/DDBJ databases">
        <authorList>
            <person name="Coelho M.A."/>
            <person name="David-Palma M."/>
            <person name="Shea T."/>
            <person name="Sun S."/>
            <person name="Cuomo C.A."/>
            <person name="Heitman J."/>
        </authorList>
    </citation>
    <scope>NUCLEOTIDE SEQUENCE</scope>
    <source>
        <strain evidence="4">CBS 7841</strain>
    </source>
</reference>
<dbReference type="GeneID" id="91087651"/>
<evidence type="ECO:0000256" key="2">
    <source>
        <dbReference type="SAM" id="MobiDB-lite"/>
    </source>
</evidence>
<dbReference type="InterPro" id="IPR013766">
    <property type="entry name" value="Thioredoxin_domain"/>
</dbReference>
<organism evidence="4 5">
    <name type="scientific">Cryptococcus depauperatus CBS 7841</name>
    <dbReference type="NCBI Taxonomy" id="1295531"/>
    <lineage>
        <taxon>Eukaryota</taxon>
        <taxon>Fungi</taxon>
        <taxon>Dikarya</taxon>
        <taxon>Basidiomycota</taxon>
        <taxon>Agaricomycotina</taxon>
        <taxon>Tremellomycetes</taxon>
        <taxon>Tremellales</taxon>
        <taxon>Cryptococcaceae</taxon>
        <taxon>Cryptococcus</taxon>
    </lineage>
</organism>
<dbReference type="AlphaFoldDB" id="A0AAJ8JTR2"/>
<dbReference type="Proteomes" id="UP000094043">
    <property type="component" value="Chromosome 4"/>
</dbReference>